<accession>A0ABV1FKN4</accession>
<dbReference type="NCBIfam" id="TIGR01146">
    <property type="entry name" value="ATPsyn_F1gamma"/>
    <property type="match status" value="1"/>
</dbReference>
<evidence type="ECO:0000256" key="8">
    <source>
        <dbReference type="ARBA" id="ARBA00023196"/>
    </source>
</evidence>
<sequence length="285" mass="31891">MAANMKAVKLRIRSVQSTMQITKAMELVASSKLRKAKERAEICRPYFRELHETLQDIADGNTDFTSVYVKKAASEKYCYVVMAGDRGLAGGYNSNMFKTVEAAMEDRDCVVLPIGKKAVEHFRRKGIPCITEKYAEIEDVSVANCFEMANMLCKEFKERGFGHIELCYTRFVSMLSQQPDVISMLPLSELARTEEKKEPVRNLILYEPSAEEVFDAIVPEYLAGLIYGGVCEAQASELAARRMAMEAATGNAEEMIENLNLFYNRARQASITQEITEIVGGAEGI</sequence>
<name>A0ABV1FKN4_9FIRM</name>
<keyword evidence="8 10" id="KW-0139">CF(1)</keyword>
<evidence type="ECO:0000256" key="3">
    <source>
        <dbReference type="ARBA" id="ARBA00007681"/>
    </source>
</evidence>
<dbReference type="PANTHER" id="PTHR11693">
    <property type="entry name" value="ATP SYNTHASE GAMMA CHAIN"/>
    <property type="match status" value="1"/>
</dbReference>
<keyword evidence="12" id="KW-1185">Reference proteome</keyword>
<comment type="caution">
    <text evidence="11">The sequence shown here is derived from an EMBL/GenBank/DDBJ whole genome shotgun (WGS) entry which is preliminary data.</text>
</comment>
<comment type="subunit">
    <text evidence="10">F-type ATPases have 2 components, CF(1) - the catalytic core - and CF(0) - the membrane proton channel. CF(1) has five subunits: alpha(3), beta(3), gamma(1), delta(1), epsilon(1). CF(0) has three main subunits: a, b and c.</text>
</comment>
<evidence type="ECO:0000256" key="7">
    <source>
        <dbReference type="ARBA" id="ARBA00023136"/>
    </source>
</evidence>
<comment type="function">
    <text evidence="1 10">Produces ATP from ADP in the presence of a proton gradient across the membrane. The gamma chain is believed to be important in regulating ATPase activity and the flow of protons through the CF(0) complex.</text>
</comment>
<comment type="similarity">
    <text evidence="3 10">Belongs to the ATPase gamma chain family.</text>
</comment>
<evidence type="ECO:0000256" key="5">
    <source>
        <dbReference type="ARBA" id="ARBA00022781"/>
    </source>
</evidence>
<dbReference type="Gene3D" id="1.10.287.80">
    <property type="entry name" value="ATP synthase, gamma subunit, helix hairpin domain"/>
    <property type="match status" value="1"/>
</dbReference>
<evidence type="ECO:0000313" key="12">
    <source>
        <dbReference type="Proteomes" id="UP001438008"/>
    </source>
</evidence>
<evidence type="ECO:0000256" key="10">
    <source>
        <dbReference type="HAMAP-Rule" id="MF_00815"/>
    </source>
</evidence>
<dbReference type="InterPro" id="IPR000131">
    <property type="entry name" value="ATP_synth_F1_gsu"/>
</dbReference>
<dbReference type="EMBL" id="JBBMFE010000016">
    <property type="protein sequence ID" value="MEQ2473631.1"/>
    <property type="molecule type" value="Genomic_DNA"/>
</dbReference>
<keyword evidence="4 10" id="KW-0813">Transport</keyword>
<keyword evidence="10" id="KW-1003">Cell membrane</keyword>
<dbReference type="SUPFAM" id="SSF52943">
    <property type="entry name" value="ATP synthase (F1-ATPase), gamma subunit"/>
    <property type="match status" value="1"/>
</dbReference>
<keyword evidence="6 10" id="KW-0406">Ion transport</keyword>
<comment type="subcellular location">
    <subcellularLocation>
        <location evidence="10">Cell membrane</location>
        <topology evidence="10">Peripheral membrane protein</topology>
    </subcellularLocation>
    <subcellularLocation>
        <location evidence="2">Membrane</location>
        <topology evidence="2">Peripheral membrane protein</topology>
    </subcellularLocation>
</comment>
<evidence type="ECO:0000313" key="11">
    <source>
        <dbReference type="EMBL" id="MEQ2473631.1"/>
    </source>
</evidence>
<keyword evidence="7 10" id="KW-0472">Membrane</keyword>
<dbReference type="PRINTS" id="PR00126">
    <property type="entry name" value="ATPASEGAMMA"/>
</dbReference>
<evidence type="ECO:0000256" key="9">
    <source>
        <dbReference type="ARBA" id="ARBA00023310"/>
    </source>
</evidence>
<evidence type="ECO:0000256" key="1">
    <source>
        <dbReference type="ARBA" id="ARBA00003456"/>
    </source>
</evidence>
<dbReference type="Gene3D" id="3.40.1380.10">
    <property type="match status" value="1"/>
</dbReference>
<dbReference type="HAMAP" id="MF_00815">
    <property type="entry name" value="ATP_synth_gamma_bact"/>
    <property type="match status" value="1"/>
</dbReference>
<dbReference type="Proteomes" id="UP001438008">
    <property type="component" value="Unassembled WGS sequence"/>
</dbReference>
<dbReference type="Pfam" id="PF00231">
    <property type="entry name" value="ATP-synt"/>
    <property type="match status" value="1"/>
</dbReference>
<evidence type="ECO:0000256" key="2">
    <source>
        <dbReference type="ARBA" id="ARBA00004170"/>
    </source>
</evidence>
<reference evidence="11 12" key="1">
    <citation type="submission" date="2024-03" db="EMBL/GenBank/DDBJ databases">
        <title>Human intestinal bacterial collection.</title>
        <authorList>
            <person name="Pauvert C."/>
            <person name="Hitch T.C.A."/>
            <person name="Clavel T."/>
        </authorList>
    </citation>
    <scope>NUCLEOTIDE SEQUENCE [LARGE SCALE GENOMIC DNA]</scope>
    <source>
        <strain evidence="11 12">CLA-AA-H132</strain>
    </source>
</reference>
<organism evidence="11 12">
    <name type="scientific">Laedolimicola intestinihominis</name>
    <dbReference type="NCBI Taxonomy" id="3133166"/>
    <lineage>
        <taxon>Bacteria</taxon>
        <taxon>Bacillati</taxon>
        <taxon>Bacillota</taxon>
        <taxon>Clostridia</taxon>
        <taxon>Lachnospirales</taxon>
        <taxon>Lachnospiraceae</taxon>
        <taxon>Laedolimicola</taxon>
    </lineage>
</organism>
<dbReference type="RefSeq" id="WP_349165227.1">
    <property type="nucleotide sequence ID" value="NZ_JBBMFE010000016.1"/>
</dbReference>
<evidence type="ECO:0000256" key="4">
    <source>
        <dbReference type="ARBA" id="ARBA00022448"/>
    </source>
</evidence>
<protein>
    <recommendedName>
        <fullName evidence="10">ATP synthase gamma chain</fullName>
    </recommendedName>
    <alternativeName>
        <fullName evidence="10">ATP synthase F1 sector gamma subunit</fullName>
    </alternativeName>
    <alternativeName>
        <fullName evidence="10">F-ATPase gamma subunit</fullName>
    </alternativeName>
</protein>
<keyword evidence="9 10" id="KW-0066">ATP synthesis</keyword>
<dbReference type="PANTHER" id="PTHR11693:SF22">
    <property type="entry name" value="ATP SYNTHASE SUBUNIT GAMMA, MITOCHONDRIAL"/>
    <property type="match status" value="1"/>
</dbReference>
<dbReference type="InterPro" id="IPR035968">
    <property type="entry name" value="ATP_synth_F1_ATPase_gsu"/>
</dbReference>
<gene>
    <name evidence="10 11" type="primary">atpG</name>
    <name evidence="11" type="ORF">WMO29_14205</name>
</gene>
<keyword evidence="5 10" id="KW-0375">Hydrogen ion transport</keyword>
<evidence type="ECO:0000256" key="6">
    <source>
        <dbReference type="ARBA" id="ARBA00023065"/>
    </source>
</evidence>
<proteinExistence type="inferred from homology"/>
<dbReference type="CDD" id="cd12151">
    <property type="entry name" value="F1-ATPase_gamma"/>
    <property type="match status" value="1"/>
</dbReference>